<feature type="signal peptide" evidence="2">
    <location>
        <begin position="1"/>
        <end position="22"/>
    </location>
</feature>
<sequence>MRRAFAPASALVLLGCTTGAPPQPTAPDHTSAPSPTIAAPAPTAKAAPVVLSAEDSTFVEVRTGYGTFCARTERGFLHCWGHLVLPGEMAKRTHLRPTLMWGFTNLKGFTILQEGQIVGWDAAGKVIRLAQEGPGKPFYLSQGFLSVQPTPEEIAKFSLGVPSKVTSRIVAGSRDCLLSDKGEVFCQIGGSFTGSPFLRVPAPPIRALAETPCGVGVDGGAYCWNLQRSETPILDKPVPGYGVTPVPLKGPVEEAFVVRALPGKPQACARRPDGTIFCDDPLVDPKLQQLTEGKRVTRLFSVAPQSLCVSREDGVSRCACDFGRPCEDMKATFDVLPSVDTSLGVAVAFENICALGKDHHVRCFGKRLGGQLGDGQDVELERATKAPGITGASEISSDNGVVCARFGTTRVSCWGAIAGVEHVPRHDLVLPEPAVDAIKGGVGLCVRGAKSGRWYCRNKAFFPGNLKDDFTLLVDTSGTAIKDVTLSIDNGSGIAVAKRSGGAGFFHYAGNPKPLRVQWTDPKEGLASATYVDLSGNAILADGTVLLQSDTIGDNARVPGKFRAVLRSAHCAVDEGARLLCMGAPEGPKVVLTDVADVNGDCVSTTRGEVHCFDRMPKKKGEIASFRRIEGLPDGAIVQLAGDCGRTREGEMYCWGLVFDLGDRDPMQRTPVEIAKSESSFHHQGW</sequence>
<dbReference type="OrthoDB" id="9816911at2"/>
<dbReference type="RefSeq" id="WP_136936425.1">
    <property type="nucleotide sequence ID" value="NZ_SSMQ01000143.1"/>
</dbReference>
<keyword evidence="2" id="KW-0732">Signal</keyword>
<gene>
    <name evidence="3" type="ORF">E8A74_50685</name>
</gene>
<evidence type="ECO:0008006" key="5">
    <source>
        <dbReference type="Google" id="ProtNLM"/>
    </source>
</evidence>
<dbReference type="AlphaFoldDB" id="A0A4U1IDE7"/>
<dbReference type="PROSITE" id="PS51257">
    <property type="entry name" value="PROKAR_LIPOPROTEIN"/>
    <property type="match status" value="1"/>
</dbReference>
<keyword evidence="4" id="KW-1185">Reference proteome</keyword>
<evidence type="ECO:0000256" key="1">
    <source>
        <dbReference type="SAM" id="MobiDB-lite"/>
    </source>
</evidence>
<evidence type="ECO:0000256" key="2">
    <source>
        <dbReference type="SAM" id="SignalP"/>
    </source>
</evidence>
<dbReference type="EMBL" id="SSMQ01000143">
    <property type="protein sequence ID" value="TKC91465.1"/>
    <property type="molecule type" value="Genomic_DNA"/>
</dbReference>
<feature type="chain" id="PRO_5020650099" description="WG repeat-containing protein" evidence="2">
    <location>
        <begin position="23"/>
        <end position="686"/>
    </location>
</feature>
<proteinExistence type="predicted"/>
<evidence type="ECO:0000313" key="3">
    <source>
        <dbReference type="EMBL" id="TKC91465.1"/>
    </source>
</evidence>
<dbReference type="SUPFAM" id="SSF50985">
    <property type="entry name" value="RCC1/BLIP-II"/>
    <property type="match status" value="1"/>
</dbReference>
<comment type="caution">
    <text evidence="3">The sequence shown here is derived from an EMBL/GenBank/DDBJ whole genome shotgun (WGS) entry which is preliminary data.</text>
</comment>
<organism evidence="3 4">
    <name type="scientific">Polyangium fumosum</name>
    <dbReference type="NCBI Taxonomy" id="889272"/>
    <lineage>
        <taxon>Bacteria</taxon>
        <taxon>Pseudomonadati</taxon>
        <taxon>Myxococcota</taxon>
        <taxon>Polyangia</taxon>
        <taxon>Polyangiales</taxon>
        <taxon>Polyangiaceae</taxon>
        <taxon>Polyangium</taxon>
    </lineage>
</organism>
<accession>A0A4U1IDE7</accession>
<dbReference type="Gene3D" id="2.130.10.30">
    <property type="entry name" value="Regulator of chromosome condensation 1/beta-lactamase-inhibitor protein II"/>
    <property type="match status" value="2"/>
</dbReference>
<protein>
    <recommendedName>
        <fullName evidence="5">WG repeat-containing protein</fullName>
    </recommendedName>
</protein>
<feature type="compositionally biased region" description="Low complexity" evidence="1">
    <location>
        <begin position="30"/>
        <end position="39"/>
    </location>
</feature>
<dbReference type="Proteomes" id="UP000309215">
    <property type="component" value="Unassembled WGS sequence"/>
</dbReference>
<name>A0A4U1IDE7_9BACT</name>
<reference evidence="3 4" key="1">
    <citation type="submission" date="2019-04" db="EMBL/GenBank/DDBJ databases">
        <authorList>
            <person name="Li Y."/>
            <person name="Wang J."/>
        </authorList>
    </citation>
    <scope>NUCLEOTIDE SEQUENCE [LARGE SCALE GENOMIC DNA]</scope>
    <source>
        <strain evidence="3 4">DSM 14668</strain>
    </source>
</reference>
<evidence type="ECO:0000313" key="4">
    <source>
        <dbReference type="Proteomes" id="UP000309215"/>
    </source>
</evidence>
<feature type="region of interest" description="Disordered" evidence="1">
    <location>
        <begin position="19"/>
        <end position="39"/>
    </location>
</feature>
<dbReference type="InterPro" id="IPR009091">
    <property type="entry name" value="RCC1/BLIP-II"/>
</dbReference>